<dbReference type="WBParaSite" id="GPLIN_000752500">
    <property type="protein sequence ID" value="GPLIN_000752500"/>
    <property type="gene ID" value="GPLIN_000752500"/>
</dbReference>
<organism evidence="5 6">
    <name type="scientific">Globodera pallida</name>
    <name type="common">Potato cyst nematode worm</name>
    <name type="synonym">Heterodera pallida</name>
    <dbReference type="NCBI Taxonomy" id="36090"/>
    <lineage>
        <taxon>Eukaryota</taxon>
        <taxon>Metazoa</taxon>
        <taxon>Ecdysozoa</taxon>
        <taxon>Nematoda</taxon>
        <taxon>Chromadorea</taxon>
        <taxon>Rhabditida</taxon>
        <taxon>Tylenchina</taxon>
        <taxon>Tylenchomorpha</taxon>
        <taxon>Tylenchoidea</taxon>
        <taxon>Heteroderidae</taxon>
        <taxon>Heteroderinae</taxon>
        <taxon>Globodera</taxon>
    </lineage>
</organism>
<evidence type="ECO:0000313" key="5">
    <source>
        <dbReference type="Proteomes" id="UP000050741"/>
    </source>
</evidence>
<comment type="similarity">
    <text evidence="1 2">Belongs to the ELL/occludin family.</text>
</comment>
<feature type="compositionally biased region" description="Low complexity" evidence="3">
    <location>
        <begin position="291"/>
        <end position="309"/>
    </location>
</feature>
<dbReference type="Pfam" id="PF07303">
    <property type="entry name" value="Occludin_ELL"/>
    <property type="match status" value="1"/>
</dbReference>
<dbReference type="GO" id="GO:0000987">
    <property type="term" value="F:cis-regulatory region sequence-specific DNA binding"/>
    <property type="evidence" value="ECO:0007669"/>
    <property type="project" value="TreeGrafter"/>
</dbReference>
<feature type="region of interest" description="Disordered" evidence="3">
    <location>
        <begin position="322"/>
        <end position="341"/>
    </location>
</feature>
<dbReference type="SUPFAM" id="SSF144292">
    <property type="entry name" value="occludin/ELL-like"/>
    <property type="match status" value="1"/>
</dbReference>
<feature type="region of interest" description="Disordered" evidence="3">
    <location>
        <begin position="184"/>
        <end position="217"/>
    </location>
</feature>
<name>A0A183C3T1_GLOPA</name>
<dbReference type="Gene3D" id="6.10.140.340">
    <property type="match status" value="1"/>
</dbReference>
<feature type="region of interest" description="Disordered" evidence="3">
    <location>
        <begin position="290"/>
        <end position="309"/>
    </location>
</feature>
<evidence type="ECO:0000313" key="6">
    <source>
        <dbReference type="WBParaSite" id="GPLIN_000752500"/>
    </source>
</evidence>
<dbReference type="GO" id="GO:0042795">
    <property type="term" value="P:snRNA transcription by RNA polymerase II"/>
    <property type="evidence" value="ECO:0007669"/>
    <property type="project" value="TreeGrafter"/>
</dbReference>
<reference evidence="5" key="2">
    <citation type="submission" date="2014-05" db="EMBL/GenBank/DDBJ databases">
        <title>The genome and life-stage specific transcriptomes of Globodera pallida elucidate key aspects of plant parasitism by a cyst nematode.</title>
        <authorList>
            <person name="Cotton J.A."/>
            <person name="Lilley C.J."/>
            <person name="Jones L.M."/>
            <person name="Kikuchi T."/>
            <person name="Reid A.J."/>
            <person name="Thorpe P."/>
            <person name="Tsai I.J."/>
            <person name="Beasley H."/>
            <person name="Blok V."/>
            <person name="Cock P.J.A."/>
            <person name="Van den Akker S.E."/>
            <person name="Holroyd N."/>
            <person name="Hunt M."/>
            <person name="Mantelin S."/>
            <person name="Naghra H."/>
            <person name="Pain A."/>
            <person name="Palomares-Rius J.E."/>
            <person name="Zarowiecki M."/>
            <person name="Berriman M."/>
            <person name="Jones J.T."/>
            <person name="Urwin P.E."/>
        </authorList>
    </citation>
    <scope>NUCLEOTIDE SEQUENCE [LARGE SCALE GENOMIC DNA]</scope>
    <source>
        <strain evidence="5">Lindley</strain>
    </source>
</reference>
<protein>
    <submittedName>
        <fullName evidence="6">Occludin_ELL domain-containing protein</fullName>
    </submittedName>
</protein>
<proteinExistence type="inferred from homology"/>
<dbReference type="GO" id="GO:0032968">
    <property type="term" value="P:positive regulation of transcription elongation by RNA polymerase II"/>
    <property type="evidence" value="ECO:0007669"/>
    <property type="project" value="TreeGrafter"/>
</dbReference>
<reference evidence="6" key="3">
    <citation type="submission" date="2016-06" db="UniProtKB">
        <authorList>
            <consortium name="WormBaseParasite"/>
        </authorList>
    </citation>
    <scope>IDENTIFICATION</scope>
</reference>
<dbReference type="GO" id="GO:0008023">
    <property type="term" value="C:transcription elongation factor complex"/>
    <property type="evidence" value="ECO:0007669"/>
    <property type="project" value="TreeGrafter"/>
</dbReference>
<sequence length="457" mass="51700">MSKNSYSNGLQSNQSNSSISTFEHGPLFTVCELTNTGHDNQSLFLKLTDECSAAIRQAIKLRRAIRMHIRKQEAEIEIDGREAGSTIFKCTFQNQTETDSVCFDPKENVYKNVGPATKTRLQVQATAKAFADMKEKTQKLVEAEQQKKAKDMPKSQKKHNFAANEVQPQRQVKSHSSFLAKFASKRTHSPSPVANTRKFTSAPAAKQQRQAEAKQEAPIPQTKLIPFEMREKIDDVAVTQNESTTFAKTNISQKVNAVEFSNVKQIAKVIEQSSPKKDLFYIPKRKPLHGAPSISPASTATSTPKTISPPFLVRPASVDSTLQHSSSCSPEDSVGSMTIPTKPSRDWSQEFGVLANKDDAERYHSIFKNEYPEYRRYYDDLTRVAEDFISLKSSLARTNDELEGQTMTKLIREKFSNLQNDQQFMYKRQRHTDLHAKLNVIKKALEEWNKRVESSLD</sequence>
<keyword evidence="5" id="KW-1185">Reference proteome</keyword>
<evidence type="ECO:0000259" key="4">
    <source>
        <dbReference type="PROSITE" id="PS51980"/>
    </source>
</evidence>
<dbReference type="InterPro" id="IPR010844">
    <property type="entry name" value="Occludin_ELL"/>
</dbReference>
<feature type="domain" description="OCEL" evidence="4">
    <location>
        <begin position="345"/>
        <end position="453"/>
    </location>
</feature>
<evidence type="ECO:0000256" key="1">
    <source>
        <dbReference type="ARBA" id="ARBA00009171"/>
    </source>
</evidence>
<dbReference type="AlphaFoldDB" id="A0A183C3T1"/>
<dbReference type="InterPro" id="IPR031176">
    <property type="entry name" value="ELL/occludin"/>
</dbReference>
<reference evidence="5" key="1">
    <citation type="submission" date="2013-12" db="EMBL/GenBank/DDBJ databases">
        <authorList>
            <person name="Aslett M."/>
        </authorList>
    </citation>
    <scope>NUCLEOTIDE SEQUENCE [LARGE SCALE GENOMIC DNA]</scope>
    <source>
        <strain evidence="5">Lindley</strain>
    </source>
</reference>
<evidence type="ECO:0000256" key="2">
    <source>
        <dbReference type="PROSITE-ProRule" id="PRU01324"/>
    </source>
</evidence>
<evidence type="ECO:0000256" key="3">
    <source>
        <dbReference type="SAM" id="MobiDB-lite"/>
    </source>
</evidence>
<dbReference type="PROSITE" id="PS51980">
    <property type="entry name" value="OCEL"/>
    <property type="match status" value="1"/>
</dbReference>
<dbReference type="PANTHER" id="PTHR23288">
    <property type="entry name" value="OCCLUDIN AND RNA POLYMERASE II ELONGATION FACTOR ELL"/>
    <property type="match status" value="1"/>
</dbReference>
<dbReference type="Proteomes" id="UP000050741">
    <property type="component" value="Unassembled WGS sequence"/>
</dbReference>
<feature type="compositionally biased region" description="Polar residues" evidence="3">
    <location>
        <begin position="189"/>
        <end position="199"/>
    </location>
</feature>
<accession>A0A183C3T1</accession>
<dbReference type="PANTHER" id="PTHR23288:SF17">
    <property type="entry name" value="RNA POLYMERASE II ELONGATION FACTOR ELL"/>
    <property type="match status" value="1"/>
</dbReference>